<dbReference type="PANTHER" id="PTHR34606:SF15">
    <property type="entry name" value="BON DOMAIN-CONTAINING PROTEIN"/>
    <property type="match status" value="1"/>
</dbReference>
<dbReference type="EMBL" id="JACXAC010000001">
    <property type="protein sequence ID" value="MBD2721076.1"/>
    <property type="molecule type" value="Genomic_DNA"/>
</dbReference>
<dbReference type="SMART" id="SM00749">
    <property type="entry name" value="BON"/>
    <property type="match status" value="5"/>
</dbReference>
<comment type="caution">
    <text evidence="3">The sequence shown here is derived from an EMBL/GenBank/DDBJ whole genome shotgun (WGS) entry which is preliminary data.</text>
</comment>
<gene>
    <name evidence="3" type="ORF">IC234_02980</name>
</gene>
<evidence type="ECO:0000259" key="2">
    <source>
        <dbReference type="PROSITE" id="PS50914"/>
    </source>
</evidence>
<sequence length="485" mass="53440">METIEHPTPPAAQEKVADADITAAIETLLLSSRGVSAHLIDVGTQHGIVELTGFTDSLLSRQRAEEIALAVRGVRGVVNELNIRTPELPDADLRRRVERALAHDPATADYNVTCLVADGTVKVSGTVQTWLELQLVLRVLRGVRGVRRIDAAHLRVRGGKNVNTDEEITAEIREILDWDIRVNSTLVEVHTANREVHLSGTVGSAAEKERIISVAYQAGASQVDAHDLFVAYWAVVGDLRREKFAPRTDEEIARAVRDTFRYDPRVLSYEPEVHVYHGYVTLTGTVSNLRAKLDAEQDARHVVGVWDVQNRLKVRPPHHEPDAAIRQNVLDALARDPYVGDYEVKAMVYNGKAYLDGRVGNHFEQEHAADVAAGITGVAEVVNRLEVTGATCATGLRPYGPPAQGLRPTPQPDPDHALAERIRRRHQWSAGLYHQDVHVQVANGVATLTGTVDTWFDREQAGFEAYEAGARFVNNELKVSIPAHA</sequence>
<reference evidence="3 4" key="1">
    <citation type="submission" date="2020-09" db="EMBL/GenBank/DDBJ databases">
        <authorList>
            <person name="Kim M.K."/>
        </authorList>
    </citation>
    <scope>NUCLEOTIDE SEQUENCE [LARGE SCALE GENOMIC DNA]</scope>
    <source>
        <strain evidence="3 4">BT189</strain>
    </source>
</reference>
<dbReference type="Gene3D" id="3.30.1340.30">
    <property type="match status" value="5"/>
</dbReference>
<evidence type="ECO:0000313" key="3">
    <source>
        <dbReference type="EMBL" id="MBD2721076.1"/>
    </source>
</evidence>
<feature type="domain" description="BON" evidence="2">
    <location>
        <begin position="321"/>
        <end position="389"/>
    </location>
</feature>
<feature type="domain" description="BON" evidence="2">
    <location>
        <begin position="248"/>
        <end position="316"/>
    </location>
</feature>
<feature type="region of interest" description="Disordered" evidence="1">
    <location>
        <begin position="396"/>
        <end position="416"/>
    </location>
</feature>
<dbReference type="InterPro" id="IPR007055">
    <property type="entry name" value="BON_dom"/>
</dbReference>
<evidence type="ECO:0000256" key="1">
    <source>
        <dbReference type="SAM" id="MobiDB-lite"/>
    </source>
</evidence>
<protein>
    <submittedName>
        <fullName evidence="3">BON domain-containing protein</fullName>
    </submittedName>
</protein>
<dbReference type="RefSeq" id="WP_190922337.1">
    <property type="nucleotide sequence ID" value="NZ_JACXAC010000001.1"/>
</dbReference>
<name>A0ABR8JQ85_9BACT</name>
<feature type="domain" description="BON" evidence="2">
    <location>
        <begin position="17"/>
        <end position="85"/>
    </location>
</feature>
<dbReference type="InterPro" id="IPR014004">
    <property type="entry name" value="Transpt-assoc_nodulatn_dom_bac"/>
</dbReference>
<keyword evidence="4" id="KW-1185">Reference proteome</keyword>
<dbReference type="PROSITE" id="PS50914">
    <property type="entry name" value="BON"/>
    <property type="match status" value="5"/>
</dbReference>
<feature type="domain" description="BON" evidence="2">
    <location>
        <begin position="89"/>
        <end position="158"/>
    </location>
</feature>
<dbReference type="Proteomes" id="UP000606003">
    <property type="component" value="Unassembled WGS sequence"/>
</dbReference>
<dbReference type="PANTHER" id="PTHR34606">
    <property type="entry name" value="BON DOMAIN-CONTAINING PROTEIN"/>
    <property type="match status" value="1"/>
</dbReference>
<evidence type="ECO:0000313" key="4">
    <source>
        <dbReference type="Proteomes" id="UP000606003"/>
    </source>
</evidence>
<dbReference type="Pfam" id="PF04972">
    <property type="entry name" value="BON"/>
    <property type="match status" value="6"/>
</dbReference>
<proteinExistence type="predicted"/>
<feature type="domain" description="BON" evidence="2">
    <location>
        <begin position="164"/>
        <end position="232"/>
    </location>
</feature>
<dbReference type="InterPro" id="IPR051686">
    <property type="entry name" value="Lipoprotein_DolP"/>
</dbReference>
<accession>A0ABR8JQ85</accession>
<organism evidence="3 4">
    <name type="scientific">Hymenobacter armeniacus</name>
    <dbReference type="NCBI Taxonomy" id="2771358"/>
    <lineage>
        <taxon>Bacteria</taxon>
        <taxon>Pseudomonadati</taxon>
        <taxon>Bacteroidota</taxon>
        <taxon>Cytophagia</taxon>
        <taxon>Cytophagales</taxon>
        <taxon>Hymenobacteraceae</taxon>
        <taxon>Hymenobacter</taxon>
    </lineage>
</organism>